<proteinExistence type="inferred from homology"/>
<gene>
    <name evidence="6" type="ORF">ELQ92_14930</name>
</gene>
<feature type="domain" description="Carbohydrate kinase FGGY N-terminal" evidence="5">
    <location>
        <begin position="4"/>
        <end position="98"/>
    </location>
</feature>
<dbReference type="PANTHER" id="PTHR43095">
    <property type="entry name" value="SUGAR KINASE"/>
    <property type="match status" value="1"/>
</dbReference>
<dbReference type="GO" id="GO:0005975">
    <property type="term" value="P:carbohydrate metabolic process"/>
    <property type="evidence" value="ECO:0007669"/>
    <property type="project" value="InterPro"/>
</dbReference>
<evidence type="ECO:0000256" key="2">
    <source>
        <dbReference type="ARBA" id="ARBA00022679"/>
    </source>
</evidence>
<dbReference type="OrthoDB" id="9782710at2"/>
<evidence type="ECO:0000259" key="5">
    <source>
        <dbReference type="Pfam" id="PF00370"/>
    </source>
</evidence>
<evidence type="ECO:0000256" key="1">
    <source>
        <dbReference type="ARBA" id="ARBA00009156"/>
    </source>
</evidence>
<dbReference type="RefSeq" id="WP_128500132.1">
    <property type="nucleotide sequence ID" value="NZ_RZNC01000007.1"/>
</dbReference>
<comment type="caution">
    <text evidence="6">The sequence shown here is derived from an EMBL/GenBank/DDBJ whole genome shotgun (WGS) entry which is preliminary data.</text>
</comment>
<evidence type="ECO:0000313" key="6">
    <source>
        <dbReference type="EMBL" id="RWZ58314.1"/>
    </source>
</evidence>
<keyword evidence="7" id="KW-1185">Reference proteome</keyword>
<organism evidence="6 7">
    <name type="scientific">Labedella populi</name>
    <dbReference type="NCBI Taxonomy" id="2498850"/>
    <lineage>
        <taxon>Bacteria</taxon>
        <taxon>Bacillati</taxon>
        <taxon>Actinomycetota</taxon>
        <taxon>Actinomycetes</taxon>
        <taxon>Micrococcales</taxon>
        <taxon>Microbacteriaceae</taxon>
        <taxon>Labedella</taxon>
    </lineage>
</organism>
<evidence type="ECO:0000256" key="4">
    <source>
        <dbReference type="SAM" id="MobiDB-lite"/>
    </source>
</evidence>
<accession>A0A444Q3M0</accession>
<dbReference type="InterPro" id="IPR000577">
    <property type="entry name" value="Carb_kinase_FGGY"/>
</dbReference>
<dbReference type="GO" id="GO:0016301">
    <property type="term" value="F:kinase activity"/>
    <property type="evidence" value="ECO:0007669"/>
    <property type="project" value="UniProtKB-KW"/>
</dbReference>
<keyword evidence="2" id="KW-0808">Transferase</keyword>
<feature type="domain" description="Carbohydrate kinase FGGY N-terminal" evidence="5">
    <location>
        <begin position="114"/>
        <end position="235"/>
    </location>
</feature>
<name>A0A444Q3M0_9MICO</name>
<dbReference type="InterPro" id="IPR043129">
    <property type="entry name" value="ATPase_NBD"/>
</dbReference>
<evidence type="ECO:0000313" key="7">
    <source>
        <dbReference type="Proteomes" id="UP000288603"/>
    </source>
</evidence>
<dbReference type="InterPro" id="IPR050406">
    <property type="entry name" value="FGGY_Carb_Kinase"/>
</dbReference>
<dbReference type="PIRSF" id="PIRSF000538">
    <property type="entry name" value="GlpK"/>
    <property type="match status" value="1"/>
</dbReference>
<sequence length="433" mass="44534">MTRYLGIDVGTTRTKALVYDAVSRRVLHAASTATPVERRADGDRRRPDDVLDVTASVTRAVLDVVGGEDLGGVCVASVGEEVVLVDVSGAAVGSVPTWYAVDPAVTHDSPRHPEASRFKLASLALRSPEAVASATSFTDLSGYVAARLVGAVGAGTAVMDRSHASRTDFYNAADREWDEERYAGIPGIGALGLPALADSGRAIGATAGDIATAHGLPLGVPVVAGGHDHFCGAFGAGARETGDVFISVGTSESQLVLVDEVPNGTLDAALDIGTFVDGRHAYVHVAQSSGAAFAEALAASGTEEDLDALYDALSRLDGPTDGAIVPGEADLRPILDILQSQAAAAADITRRLMQACDTTARRVLVGGAPVAQPLWRRIRARTSPLPLTFLVESELSALGAALLAQCAVEGAAPGPDRTTYPDDTSGPRGDPIV</sequence>
<dbReference type="Proteomes" id="UP000288603">
    <property type="component" value="Unassembled WGS sequence"/>
</dbReference>
<dbReference type="AlphaFoldDB" id="A0A444Q3M0"/>
<comment type="similarity">
    <text evidence="1">Belongs to the FGGY kinase family.</text>
</comment>
<feature type="region of interest" description="Disordered" evidence="4">
    <location>
        <begin position="412"/>
        <end position="433"/>
    </location>
</feature>
<dbReference type="Pfam" id="PF00370">
    <property type="entry name" value="FGGY_N"/>
    <property type="match status" value="2"/>
</dbReference>
<evidence type="ECO:0000256" key="3">
    <source>
        <dbReference type="ARBA" id="ARBA00022777"/>
    </source>
</evidence>
<dbReference type="InterPro" id="IPR018484">
    <property type="entry name" value="FGGY_N"/>
</dbReference>
<dbReference type="Gene3D" id="3.30.420.40">
    <property type="match status" value="3"/>
</dbReference>
<keyword evidence="3" id="KW-0418">Kinase</keyword>
<dbReference type="EMBL" id="RZNC01000007">
    <property type="protein sequence ID" value="RWZ58314.1"/>
    <property type="molecule type" value="Genomic_DNA"/>
</dbReference>
<protein>
    <recommendedName>
        <fullName evidence="5">Carbohydrate kinase FGGY N-terminal domain-containing protein</fullName>
    </recommendedName>
</protein>
<dbReference type="SUPFAM" id="SSF53067">
    <property type="entry name" value="Actin-like ATPase domain"/>
    <property type="match status" value="2"/>
</dbReference>
<reference evidence="6 7" key="1">
    <citation type="submission" date="2018-12" db="EMBL/GenBank/DDBJ databases">
        <authorList>
            <person name="Li F."/>
        </authorList>
    </citation>
    <scope>NUCLEOTIDE SEQUENCE [LARGE SCALE GENOMIC DNA]</scope>
    <source>
        <strain evidence="6 7">8H24J-4-2</strain>
    </source>
</reference>